<evidence type="ECO:0000313" key="2">
    <source>
        <dbReference type="EMBL" id="RCN31398.1"/>
    </source>
</evidence>
<name>A0A368FIM6_ANCCA</name>
<evidence type="ECO:0000313" key="3">
    <source>
        <dbReference type="Proteomes" id="UP000252519"/>
    </source>
</evidence>
<dbReference type="EMBL" id="JOJR01001310">
    <property type="protein sequence ID" value="RCN31398.1"/>
    <property type="molecule type" value="Genomic_DNA"/>
</dbReference>
<reference evidence="2 3" key="1">
    <citation type="submission" date="2014-10" db="EMBL/GenBank/DDBJ databases">
        <title>Draft genome of the hookworm Ancylostoma caninum.</title>
        <authorList>
            <person name="Mitreva M."/>
        </authorList>
    </citation>
    <scope>NUCLEOTIDE SEQUENCE [LARGE SCALE GENOMIC DNA]</scope>
    <source>
        <strain evidence="2 3">Baltimore</strain>
    </source>
</reference>
<feature type="signal peptide" evidence="1">
    <location>
        <begin position="1"/>
        <end position="16"/>
    </location>
</feature>
<dbReference type="Proteomes" id="UP000252519">
    <property type="component" value="Unassembled WGS sequence"/>
</dbReference>
<sequence length="88" mass="10067">MLRLLLAAFLVSSVAADCTYNGGDVSARWQVSGDKLTVEFINKKIGNNQWTGIGFGPNMVRFLRILLVWKIILDHLFNDMPDYTMWRC</sequence>
<gene>
    <name evidence="2" type="ORF">ANCCAN_22812</name>
</gene>
<comment type="caution">
    <text evidence="2">The sequence shown here is derived from an EMBL/GenBank/DDBJ whole genome shotgun (WGS) entry which is preliminary data.</text>
</comment>
<evidence type="ECO:0008006" key="4">
    <source>
        <dbReference type="Google" id="ProtNLM"/>
    </source>
</evidence>
<accession>A0A368FIM6</accession>
<feature type="chain" id="PRO_5016719358" description="DOMON domain-containing protein" evidence="1">
    <location>
        <begin position="17"/>
        <end position="88"/>
    </location>
</feature>
<dbReference type="PANTHER" id="PTHR36516">
    <property type="entry name" value="PROTEIN CBG04168-RELATED"/>
    <property type="match status" value="1"/>
</dbReference>
<dbReference type="AlphaFoldDB" id="A0A368FIM6"/>
<keyword evidence="1" id="KW-0732">Signal</keyword>
<dbReference type="PANTHER" id="PTHR36516:SF1">
    <property type="entry name" value="DOMON DOMAIN-CONTAINING PROTEIN"/>
    <property type="match status" value="1"/>
</dbReference>
<evidence type="ECO:0000256" key="1">
    <source>
        <dbReference type="SAM" id="SignalP"/>
    </source>
</evidence>
<dbReference type="STRING" id="29170.A0A368FIM6"/>
<protein>
    <recommendedName>
        <fullName evidence="4">DOMON domain-containing protein</fullName>
    </recommendedName>
</protein>
<keyword evidence="3" id="KW-1185">Reference proteome</keyword>
<proteinExistence type="predicted"/>
<organism evidence="2 3">
    <name type="scientific">Ancylostoma caninum</name>
    <name type="common">Dog hookworm</name>
    <dbReference type="NCBI Taxonomy" id="29170"/>
    <lineage>
        <taxon>Eukaryota</taxon>
        <taxon>Metazoa</taxon>
        <taxon>Ecdysozoa</taxon>
        <taxon>Nematoda</taxon>
        <taxon>Chromadorea</taxon>
        <taxon>Rhabditida</taxon>
        <taxon>Rhabditina</taxon>
        <taxon>Rhabditomorpha</taxon>
        <taxon>Strongyloidea</taxon>
        <taxon>Ancylostomatidae</taxon>
        <taxon>Ancylostomatinae</taxon>
        <taxon>Ancylostoma</taxon>
    </lineage>
</organism>